<dbReference type="Pfam" id="PF03765">
    <property type="entry name" value="CRAL_TRIO_N"/>
    <property type="match status" value="1"/>
</dbReference>
<evidence type="ECO:0000313" key="5">
    <source>
        <dbReference type="Proteomes" id="UP001152523"/>
    </source>
</evidence>
<dbReference type="EMBL" id="CAMAPF010001119">
    <property type="protein sequence ID" value="CAH9147004.1"/>
    <property type="molecule type" value="Genomic_DNA"/>
</dbReference>
<evidence type="ECO:0000313" key="3">
    <source>
        <dbReference type="EMBL" id="CAH9088621.1"/>
    </source>
</evidence>
<evidence type="ECO:0000313" key="4">
    <source>
        <dbReference type="EMBL" id="CAH9147004.1"/>
    </source>
</evidence>
<comment type="caution">
    <text evidence="4">The sequence shown here is derived from an EMBL/GenBank/DDBJ whole genome shotgun (WGS) entry which is preliminary data.</text>
</comment>
<feature type="compositionally biased region" description="Polar residues" evidence="1">
    <location>
        <begin position="1"/>
        <end position="17"/>
    </location>
</feature>
<sequence length="102" mass="12176">MFQMKTSHTDPDTQFSGKESKIRELRLEPLTGRSLKYCTDACLRRCLEARNWNVEKAKKMLEETLKWRSMYKPEEIRWVSIRSKQTVMTRQVNMIVQTTSCK</sequence>
<dbReference type="PANTHER" id="PTHR45824:SF17">
    <property type="entry name" value="CRAL-TRIO DOMAIN-CONTAINING PROTEIN C23B6.04C"/>
    <property type="match status" value="1"/>
</dbReference>
<feature type="domain" description="CRAL/TRIO N-terminal" evidence="2">
    <location>
        <begin position="39"/>
        <end position="64"/>
    </location>
</feature>
<evidence type="ECO:0000256" key="1">
    <source>
        <dbReference type="SAM" id="MobiDB-lite"/>
    </source>
</evidence>
<dbReference type="InterPro" id="IPR036273">
    <property type="entry name" value="CRAL/TRIO_N_dom_sf"/>
</dbReference>
<organism evidence="4 5">
    <name type="scientific">Cuscuta epithymum</name>
    <dbReference type="NCBI Taxonomy" id="186058"/>
    <lineage>
        <taxon>Eukaryota</taxon>
        <taxon>Viridiplantae</taxon>
        <taxon>Streptophyta</taxon>
        <taxon>Embryophyta</taxon>
        <taxon>Tracheophyta</taxon>
        <taxon>Spermatophyta</taxon>
        <taxon>Magnoliopsida</taxon>
        <taxon>eudicotyledons</taxon>
        <taxon>Gunneridae</taxon>
        <taxon>Pentapetalae</taxon>
        <taxon>asterids</taxon>
        <taxon>lamiids</taxon>
        <taxon>Solanales</taxon>
        <taxon>Convolvulaceae</taxon>
        <taxon>Cuscuteae</taxon>
        <taxon>Cuscuta</taxon>
        <taxon>Cuscuta subgen. Cuscuta</taxon>
    </lineage>
</organism>
<dbReference type="GO" id="GO:0008526">
    <property type="term" value="F:phosphatidylinositol transfer activity"/>
    <property type="evidence" value="ECO:0007669"/>
    <property type="project" value="TreeGrafter"/>
</dbReference>
<dbReference type="Proteomes" id="UP001152523">
    <property type="component" value="Unassembled WGS sequence"/>
</dbReference>
<keyword evidence="5" id="KW-1185">Reference proteome</keyword>
<dbReference type="Gene3D" id="3.40.525.10">
    <property type="entry name" value="CRAL-TRIO lipid binding domain"/>
    <property type="match status" value="1"/>
</dbReference>
<reference evidence="4" key="1">
    <citation type="submission" date="2022-07" db="EMBL/GenBank/DDBJ databases">
        <authorList>
            <person name="Macas J."/>
            <person name="Novak P."/>
            <person name="Neumann P."/>
        </authorList>
    </citation>
    <scope>NUCLEOTIDE SEQUENCE</scope>
</reference>
<name>A0AAV0GGF7_9ASTE</name>
<accession>A0AAV0GGF7</accession>
<dbReference type="AlphaFoldDB" id="A0AAV0GGF7"/>
<dbReference type="SUPFAM" id="SSF46938">
    <property type="entry name" value="CRAL/TRIO N-terminal domain"/>
    <property type="match status" value="1"/>
</dbReference>
<dbReference type="PANTHER" id="PTHR45824">
    <property type="entry name" value="GH16843P"/>
    <property type="match status" value="1"/>
</dbReference>
<dbReference type="EMBL" id="CAMAPF010000060">
    <property type="protein sequence ID" value="CAH9088621.1"/>
    <property type="molecule type" value="Genomic_DNA"/>
</dbReference>
<feature type="region of interest" description="Disordered" evidence="1">
    <location>
        <begin position="1"/>
        <end position="20"/>
    </location>
</feature>
<dbReference type="InterPro" id="IPR011074">
    <property type="entry name" value="CRAL/TRIO_N_dom"/>
</dbReference>
<proteinExistence type="predicted"/>
<dbReference type="SMART" id="SM01100">
    <property type="entry name" value="CRAL_TRIO_N"/>
    <property type="match status" value="1"/>
</dbReference>
<dbReference type="InterPro" id="IPR052578">
    <property type="entry name" value="PI_Transfer_CRAL-TRIO"/>
</dbReference>
<dbReference type="InterPro" id="IPR036865">
    <property type="entry name" value="CRAL-TRIO_dom_sf"/>
</dbReference>
<protein>
    <recommendedName>
        <fullName evidence="2">CRAL/TRIO N-terminal domain-containing protein</fullName>
    </recommendedName>
</protein>
<gene>
    <name evidence="3" type="ORF">CEPIT_LOCUS10499</name>
    <name evidence="4" type="ORF">CEPIT_LOCUS43405</name>
</gene>
<evidence type="ECO:0000259" key="2">
    <source>
        <dbReference type="SMART" id="SM01100"/>
    </source>
</evidence>